<keyword evidence="3" id="KW-0949">S-adenosyl-L-methionine</keyword>
<evidence type="ECO:0000256" key="2">
    <source>
        <dbReference type="ARBA" id="ARBA00022485"/>
    </source>
</evidence>
<dbReference type="PATRIC" id="fig|742817.3.peg.221"/>
<organism evidence="8 9">
    <name type="scientific">Odoribacter laneus YIT 12061</name>
    <dbReference type="NCBI Taxonomy" id="742817"/>
    <lineage>
        <taxon>Bacteria</taxon>
        <taxon>Pseudomonadati</taxon>
        <taxon>Bacteroidota</taxon>
        <taxon>Bacteroidia</taxon>
        <taxon>Bacteroidales</taxon>
        <taxon>Odoribacteraceae</taxon>
        <taxon>Odoribacter</taxon>
    </lineage>
</organism>
<keyword evidence="6" id="KW-0411">Iron-sulfur</keyword>
<evidence type="ECO:0000313" key="8">
    <source>
        <dbReference type="EMBL" id="EHP51212.1"/>
    </source>
</evidence>
<evidence type="ECO:0000256" key="6">
    <source>
        <dbReference type="ARBA" id="ARBA00023014"/>
    </source>
</evidence>
<evidence type="ECO:0000313" key="9">
    <source>
        <dbReference type="Proteomes" id="UP000004892"/>
    </source>
</evidence>
<comment type="caution">
    <text evidence="8">The sequence shown here is derived from an EMBL/GenBank/DDBJ whole genome shotgun (WGS) entry which is preliminary data.</text>
</comment>
<comment type="cofactor">
    <cofactor evidence="1">
        <name>[4Fe-4S] cluster</name>
        <dbReference type="ChEBI" id="CHEBI:49883"/>
    </cofactor>
</comment>
<evidence type="ECO:0000256" key="1">
    <source>
        <dbReference type="ARBA" id="ARBA00001966"/>
    </source>
</evidence>
<dbReference type="PROSITE" id="PS51918">
    <property type="entry name" value="RADICAL_SAM"/>
    <property type="match status" value="1"/>
</dbReference>
<dbReference type="SUPFAM" id="SSF102114">
    <property type="entry name" value="Radical SAM enzymes"/>
    <property type="match status" value="1"/>
</dbReference>
<dbReference type="HOGENOM" id="CLU_060920_0_0_10"/>
<dbReference type="InterPro" id="IPR023404">
    <property type="entry name" value="rSAM_horseshoe"/>
</dbReference>
<protein>
    <submittedName>
        <fullName evidence="8">TIGR01212 family radical SAM protein</fullName>
    </submittedName>
</protein>
<name>H1DD07_9BACT</name>
<evidence type="ECO:0000256" key="5">
    <source>
        <dbReference type="ARBA" id="ARBA00023004"/>
    </source>
</evidence>
<dbReference type="EMBL" id="ADMC01000001">
    <property type="protein sequence ID" value="EHP51212.1"/>
    <property type="molecule type" value="Genomic_DNA"/>
</dbReference>
<dbReference type="SFLD" id="SFLDS00029">
    <property type="entry name" value="Radical_SAM"/>
    <property type="match status" value="1"/>
</dbReference>
<keyword evidence="2" id="KW-0004">4Fe-4S</keyword>
<dbReference type="STRING" id="742817.HMPREF9449_00214"/>
<dbReference type="eggNOG" id="COG1242">
    <property type="taxonomic scope" value="Bacteria"/>
</dbReference>
<evidence type="ECO:0000259" key="7">
    <source>
        <dbReference type="PROSITE" id="PS51918"/>
    </source>
</evidence>
<dbReference type="Pfam" id="PF04055">
    <property type="entry name" value="Radical_SAM"/>
    <property type="match status" value="1"/>
</dbReference>
<dbReference type="SFLD" id="SFLDG01091">
    <property type="entry name" value="uncharacterized_CHP01210-like"/>
    <property type="match status" value="1"/>
</dbReference>
<sequence>MLVEGKRYRDLPSFFKTLFGERVQKLSIDGGFTCPNRDGNKGWGGCTYCNNASFNPDYCREVKGITRQLEEGIRFFDAKYQGQKYLAYFQAYSNTYAPLEVLKSRYEEALAHPKVVGLVIATRPDAVNEEILDYIAGLSKHCYVCMEYGVESVNERVLETIHRRHSYREAEWAICATAERGIYVGAHLIFGLPGETKESMLEGAVRLGNLPLHVLKLHQLQIIKDTVMAEEYARNPEKFQLYSVYDYLDFVVEVIGKLCPEVYLERFVNQSPPEYLIAPNWGVKNFEFVALLDKKLEEKDVWQGKYRNI</sequence>
<feature type="domain" description="Radical SAM core" evidence="7">
    <location>
        <begin position="18"/>
        <end position="261"/>
    </location>
</feature>
<dbReference type="InterPro" id="IPR006638">
    <property type="entry name" value="Elp3/MiaA/NifB-like_rSAM"/>
</dbReference>
<dbReference type="GO" id="GO:0046872">
    <property type="term" value="F:metal ion binding"/>
    <property type="evidence" value="ECO:0007669"/>
    <property type="project" value="UniProtKB-KW"/>
</dbReference>
<dbReference type="InterPro" id="IPR039661">
    <property type="entry name" value="ELP3"/>
</dbReference>
<dbReference type="Gene3D" id="3.80.30.20">
    <property type="entry name" value="tm_1862 like domain"/>
    <property type="match status" value="1"/>
</dbReference>
<reference evidence="8 9" key="1">
    <citation type="submission" date="2012-01" db="EMBL/GenBank/DDBJ databases">
        <title>The Genome Sequence of Odoribacter laneus YIT 12061.</title>
        <authorList>
            <consortium name="The Broad Institute Genome Sequencing Platform"/>
            <person name="Earl A."/>
            <person name="Ward D."/>
            <person name="Feldgarden M."/>
            <person name="Gevers D."/>
            <person name="Morotomi M."/>
            <person name="Young S.K."/>
            <person name="Zeng Q."/>
            <person name="Gargeya S."/>
            <person name="Fitzgerald M."/>
            <person name="Haas B."/>
            <person name="Abouelleil A."/>
            <person name="Alvarado L."/>
            <person name="Arachchi H.M."/>
            <person name="Berlin A."/>
            <person name="Chapman S.B."/>
            <person name="Gearin G."/>
            <person name="Goldberg J."/>
            <person name="Griggs A."/>
            <person name="Gujja S."/>
            <person name="Hansen M."/>
            <person name="Heiman D."/>
            <person name="Howarth C."/>
            <person name="Larimer J."/>
            <person name="Lui A."/>
            <person name="MacDonald P.J.P."/>
            <person name="McCowen C."/>
            <person name="Montmayeur A."/>
            <person name="Murphy C."/>
            <person name="Neiman D."/>
            <person name="Pearson M."/>
            <person name="Priest M."/>
            <person name="Roberts A."/>
            <person name="Saif S."/>
            <person name="Shea T."/>
            <person name="Sisk P."/>
            <person name="Stolte C."/>
            <person name="Sykes S."/>
            <person name="Wortman J."/>
            <person name="Nusbaum C."/>
            <person name="Birren B."/>
        </authorList>
    </citation>
    <scope>NUCLEOTIDE SEQUENCE [LARGE SCALE GENOMIC DNA]</scope>
    <source>
        <strain evidence="8 9">YIT 12061</strain>
    </source>
</reference>
<proteinExistence type="predicted"/>
<accession>H1DD07</accession>
<dbReference type="InterPro" id="IPR032432">
    <property type="entry name" value="Radical_SAM_C"/>
</dbReference>
<dbReference type="PANTHER" id="PTHR11135:SF1">
    <property type="entry name" value="PROTEIN YHCC"/>
    <property type="match status" value="1"/>
</dbReference>
<evidence type="ECO:0000256" key="4">
    <source>
        <dbReference type="ARBA" id="ARBA00022723"/>
    </source>
</evidence>
<dbReference type="GeneID" id="98067877"/>
<keyword evidence="4" id="KW-0479">Metal-binding</keyword>
<dbReference type="GO" id="GO:0003824">
    <property type="term" value="F:catalytic activity"/>
    <property type="evidence" value="ECO:0007669"/>
    <property type="project" value="InterPro"/>
</dbReference>
<dbReference type="Pfam" id="PF16199">
    <property type="entry name" value="Radical_SAM_C"/>
    <property type="match status" value="1"/>
</dbReference>
<gene>
    <name evidence="8" type="ORF">HMPREF9449_00214</name>
</gene>
<dbReference type="PANTHER" id="PTHR11135">
    <property type="entry name" value="HISTONE ACETYLTRANSFERASE-RELATED"/>
    <property type="match status" value="1"/>
</dbReference>
<dbReference type="NCBIfam" id="TIGR01212">
    <property type="entry name" value="TIGR01212 family radical SAM protein"/>
    <property type="match status" value="1"/>
</dbReference>
<dbReference type="GO" id="GO:0051539">
    <property type="term" value="F:4 iron, 4 sulfur cluster binding"/>
    <property type="evidence" value="ECO:0007669"/>
    <property type="project" value="UniProtKB-KW"/>
</dbReference>
<dbReference type="SFLD" id="SFLDG01086">
    <property type="entry name" value="elongater_protein-like"/>
    <property type="match status" value="1"/>
</dbReference>
<evidence type="ECO:0000256" key="3">
    <source>
        <dbReference type="ARBA" id="ARBA00022691"/>
    </source>
</evidence>
<dbReference type="InterPro" id="IPR007197">
    <property type="entry name" value="rSAM"/>
</dbReference>
<dbReference type="InterPro" id="IPR005911">
    <property type="entry name" value="YhcC-like"/>
</dbReference>
<dbReference type="SMART" id="SM00729">
    <property type="entry name" value="Elp3"/>
    <property type="match status" value="1"/>
</dbReference>
<keyword evidence="5" id="KW-0408">Iron</keyword>
<keyword evidence="9" id="KW-1185">Reference proteome</keyword>
<dbReference type="RefSeq" id="WP_009135368.1">
    <property type="nucleotide sequence ID" value="NZ_JH594596.1"/>
</dbReference>
<dbReference type="AlphaFoldDB" id="H1DD07"/>
<dbReference type="InterPro" id="IPR058240">
    <property type="entry name" value="rSAM_sf"/>
</dbReference>
<dbReference type="Proteomes" id="UP000004892">
    <property type="component" value="Unassembled WGS sequence"/>
</dbReference>